<keyword evidence="15" id="KW-1185">Reference proteome</keyword>
<dbReference type="Proteomes" id="UP001302812">
    <property type="component" value="Unassembled WGS sequence"/>
</dbReference>
<evidence type="ECO:0000256" key="4">
    <source>
        <dbReference type="ARBA" id="ARBA00012329"/>
    </source>
</evidence>
<dbReference type="GO" id="GO:0006189">
    <property type="term" value="P:'de novo' IMP biosynthetic process"/>
    <property type="evidence" value="ECO:0007669"/>
    <property type="project" value="UniProtKB-UniRule"/>
</dbReference>
<comment type="similarity">
    <text evidence="3 11">In the C-terminal section; belongs to the AIR carboxylase family. Class I subfamily.</text>
</comment>
<comment type="caution">
    <text evidence="14">The sequence shown here is derived from an EMBL/GenBank/DDBJ whole genome shotgun (WGS) entry which is preliminary data.</text>
</comment>
<dbReference type="PIRSF" id="PIRSF001340">
    <property type="entry name" value="AIR_carboxylase"/>
    <property type="match status" value="1"/>
</dbReference>
<evidence type="ECO:0000256" key="3">
    <source>
        <dbReference type="ARBA" id="ARBA00006114"/>
    </source>
</evidence>
<dbReference type="AlphaFoldDB" id="A0AAN6TKR3"/>
<dbReference type="EC" id="4.1.1.21" evidence="4 11"/>
<dbReference type="GeneID" id="89938403"/>
<keyword evidence="8 11" id="KW-0210">Decarboxylase</keyword>
<comment type="catalytic activity">
    <reaction evidence="1 11">
        <text>5-amino-1-(5-phospho-D-ribosyl)imidazole-4-carboxylate + H(+) = 5-amino-1-(5-phospho-beta-D-ribosyl)imidazole + CO2</text>
        <dbReference type="Rhea" id="RHEA:10792"/>
        <dbReference type="ChEBI" id="CHEBI:15378"/>
        <dbReference type="ChEBI" id="CHEBI:16526"/>
        <dbReference type="ChEBI" id="CHEBI:77657"/>
        <dbReference type="ChEBI" id="CHEBI:137981"/>
        <dbReference type="EC" id="4.1.1.21"/>
    </reaction>
</comment>
<dbReference type="NCBIfam" id="TIGR01161">
    <property type="entry name" value="purK"/>
    <property type="match status" value="1"/>
</dbReference>
<dbReference type="SMART" id="SM01001">
    <property type="entry name" value="AIRC"/>
    <property type="match status" value="1"/>
</dbReference>
<dbReference type="SUPFAM" id="SSF52440">
    <property type="entry name" value="PreATP-grasp domain"/>
    <property type="match status" value="1"/>
</dbReference>
<evidence type="ECO:0000313" key="15">
    <source>
        <dbReference type="Proteomes" id="UP001302812"/>
    </source>
</evidence>
<name>A0AAN6TKR3_9PEZI</name>
<feature type="compositionally biased region" description="Polar residues" evidence="12">
    <location>
        <begin position="417"/>
        <end position="430"/>
    </location>
</feature>
<feature type="domain" description="ATP-grasp" evidence="13">
    <location>
        <begin position="127"/>
        <end position="321"/>
    </location>
</feature>
<evidence type="ECO:0000256" key="12">
    <source>
        <dbReference type="SAM" id="MobiDB-lite"/>
    </source>
</evidence>
<dbReference type="GO" id="GO:0004638">
    <property type="term" value="F:phosphoribosylaminoimidazole carboxylase activity"/>
    <property type="evidence" value="ECO:0007669"/>
    <property type="project" value="UniProtKB-UniRule"/>
</dbReference>
<evidence type="ECO:0000256" key="8">
    <source>
        <dbReference type="ARBA" id="ARBA00022793"/>
    </source>
</evidence>
<dbReference type="PROSITE" id="PS50975">
    <property type="entry name" value="ATP_GRASP"/>
    <property type="match status" value="1"/>
</dbReference>
<keyword evidence="7 11" id="KW-0658">Purine biosynthesis</keyword>
<dbReference type="PANTHER" id="PTHR11609:SF5">
    <property type="entry name" value="PHOSPHORIBOSYLAMINOIMIDAZOLE CARBOXYLASE"/>
    <property type="match status" value="1"/>
</dbReference>
<dbReference type="Gene3D" id="3.30.470.20">
    <property type="entry name" value="ATP-grasp fold, B domain"/>
    <property type="match status" value="1"/>
</dbReference>
<dbReference type="InterPro" id="IPR013815">
    <property type="entry name" value="ATP_grasp_subdomain_1"/>
</dbReference>
<organism evidence="14 15">
    <name type="scientific">Canariomyces notabilis</name>
    <dbReference type="NCBI Taxonomy" id="2074819"/>
    <lineage>
        <taxon>Eukaryota</taxon>
        <taxon>Fungi</taxon>
        <taxon>Dikarya</taxon>
        <taxon>Ascomycota</taxon>
        <taxon>Pezizomycotina</taxon>
        <taxon>Sordariomycetes</taxon>
        <taxon>Sordariomycetidae</taxon>
        <taxon>Sordariales</taxon>
        <taxon>Chaetomiaceae</taxon>
        <taxon>Canariomyces</taxon>
    </lineage>
</organism>
<evidence type="ECO:0000256" key="9">
    <source>
        <dbReference type="ARBA" id="ARBA00022840"/>
    </source>
</evidence>
<dbReference type="Gene3D" id="3.30.1490.20">
    <property type="entry name" value="ATP-grasp fold, A domain"/>
    <property type="match status" value="1"/>
</dbReference>
<dbReference type="InterPro" id="IPR011054">
    <property type="entry name" value="Rudment_hybrid_motif"/>
</dbReference>
<evidence type="ECO:0000259" key="13">
    <source>
        <dbReference type="PROSITE" id="PS50975"/>
    </source>
</evidence>
<dbReference type="GO" id="GO:0046872">
    <property type="term" value="F:metal ion binding"/>
    <property type="evidence" value="ECO:0007669"/>
    <property type="project" value="InterPro"/>
</dbReference>
<dbReference type="InterPro" id="IPR033747">
    <property type="entry name" value="PurE_ClassI"/>
</dbReference>
<dbReference type="InterPro" id="IPR011761">
    <property type="entry name" value="ATP-grasp"/>
</dbReference>
<dbReference type="InterPro" id="IPR005875">
    <property type="entry name" value="PurK"/>
</dbReference>
<evidence type="ECO:0000256" key="5">
    <source>
        <dbReference type="ARBA" id="ARBA00021059"/>
    </source>
</evidence>
<dbReference type="SUPFAM" id="SSF52255">
    <property type="entry name" value="N5-CAIR mutase (phosphoribosylaminoimidazole carboxylase, PurE)"/>
    <property type="match status" value="1"/>
</dbReference>
<dbReference type="InterPro" id="IPR000031">
    <property type="entry name" value="PurE_dom"/>
</dbReference>
<reference evidence="14" key="1">
    <citation type="journal article" date="2023" name="Mol. Phylogenet. Evol.">
        <title>Genome-scale phylogeny and comparative genomics of the fungal order Sordariales.</title>
        <authorList>
            <person name="Hensen N."/>
            <person name="Bonometti L."/>
            <person name="Westerberg I."/>
            <person name="Brannstrom I.O."/>
            <person name="Guillou S."/>
            <person name="Cros-Aarteil S."/>
            <person name="Calhoun S."/>
            <person name="Haridas S."/>
            <person name="Kuo A."/>
            <person name="Mondo S."/>
            <person name="Pangilinan J."/>
            <person name="Riley R."/>
            <person name="LaButti K."/>
            <person name="Andreopoulos B."/>
            <person name="Lipzen A."/>
            <person name="Chen C."/>
            <person name="Yan M."/>
            <person name="Daum C."/>
            <person name="Ng V."/>
            <person name="Clum A."/>
            <person name="Steindorff A."/>
            <person name="Ohm R.A."/>
            <person name="Martin F."/>
            <person name="Silar P."/>
            <person name="Natvig D.O."/>
            <person name="Lalanne C."/>
            <person name="Gautier V."/>
            <person name="Ament-Velasquez S.L."/>
            <person name="Kruys A."/>
            <person name="Hutchinson M.I."/>
            <person name="Powell A.J."/>
            <person name="Barry K."/>
            <person name="Miller A.N."/>
            <person name="Grigoriev I.V."/>
            <person name="Debuchy R."/>
            <person name="Gladieux P."/>
            <person name="Hiltunen Thoren M."/>
            <person name="Johannesson H."/>
        </authorList>
    </citation>
    <scope>NUCLEOTIDE SEQUENCE</scope>
    <source>
        <strain evidence="14">CBS 508.74</strain>
    </source>
</reference>
<gene>
    <name evidence="14" type="ORF">N656DRAFT_774497</name>
</gene>
<dbReference type="Pfam" id="PF00731">
    <property type="entry name" value="AIRC"/>
    <property type="match status" value="1"/>
</dbReference>
<evidence type="ECO:0000256" key="11">
    <source>
        <dbReference type="PIRNR" id="PIRNR001340"/>
    </source>
</evidence>
<dbReference type="Pfam" id="PF17769">
    <property type="entry name" value="PurK_C"/>
    <property type="match status" value="1"/>
</dbReference>
<protein>
    <recommendedName>
        <fullName evidence="5 11">Phosphoribosylaminoimidazole carboxylase</fullName>
        <ecNumber evidence="4 11">4.1.1.21</ecNumber>
    </recommendedName>
</protein>
<keyword evidence="10 11" id="KW-0456">Lyase</keyword>
<feature type="region of interest" description="Disordered" evidence="12">
    <location>
        <begin position="417"/>
        <end position="444"/>
    </location>
</feature>
<dbReference type="Pfam" id="PF02222">
    <property type="entry name" value="ATP-grasp"/>
    <property type="match status" value="1"/>
</dbReference>
<dbReference type="InterPro" id="IPR003135">
    <property type="entry name" value="ATP-grasp_carboxylate-amine"/>
</dbReference>
<evidence type="ECO:0000256" key="2">
    <source>
        <dbReference type="ARBA" id="ARBA00004747"/>
    </source>
</evidence>
<keyword evidence="6 11" id="KW-0547">Nucleotide-binding</keyword>
<dbReference type="Gene3D" id="3.40.50.1970">
    <property type="match status" value="1"/>
</dbReference>
<dbReference type="GO" id="GO:0005524">
    <property type="term" value="F:ATP binding"/>
    <property type="evidence" value="ECO:0007669"/>
    <property type="project" value="UniProtKB-UniRule"/>
</dbReference>
<sequence>MPEGGNPVIGLLGGGQLGRMLCEAANPLGIDVAILDEEKAPAKQAHDTGRHVTGSFKDPDCIRKLATVSDYLSVEIEHVETEVLEDIERNGVQVKRPDGSTAIHRPPIHPSWRTIRLIQDKYLQKEHFRTSGKGIPIADQLPVASDSASLRDVAEKFGFPFMLKARKGSYDGRGNFKVNSEADFEAAIKALGGLSLYAEKWAPFVKELAVMVIRTEDDKGNLRNCVAYPAVETVHEDSICTRVFMPPRDVPEAVCESARNLATQVISTLWGRGVFAVEMFLLEDGSLMVNEVAPRPHNSGHYTIEAVPQMSQFKAQLHAVLDLPVPATLTPRVSSAIMLNILGGATPSAHHKLVQLARSTLDDSMDVYLHLYNKASKPSRKIGHITLTGSSTIQDLQAKAKPFIDLVDEIRLERTSAASETLRPQASPEKQQQQQQQQQQHHEEKKPLVLVTMGSDSDLPVLKPGLDVLRQFGVPYALDITSAHRTPKRMMRVADEAAGRGIKVIIAAAGGAAHLPGMLSSETPLPVIGVPVKATHLDGVDSLLSIVQMPRGVPTATVGINNSTNAALLAVRILGSFVPEYQEKMRKYQLEMEEQVIVKGDKLRQEGDVAYLAGMASKGK</sequence>
<dbReference type="InterPro" id="IPR016185">
    <property type="entry name" value="PreATP-grasp_dom_sf"/>
</dbReference>
<dbReference type="InterPro" id="IPR016301">
    <property type="entry name" value="Ade2_fungi/plant"/>
</dbReference>
<reference evidence="14" key="2">
    <citation type="submission" date="2023-05" db="EMBL/GenBank/DDBJ databases">
        <authorList>
            <consortium name="Lawrence Berkeley National Laboratory"/>
            <person name="Steindorff A."/>
            <person name="Hensen N."/>
            <person name="Bonometti L."/>
            <person name="Westerberg I."/>
            <person name="Brannstrom I.O."/>
            <person name="Guillou S."/>
            <person name="Cros-Aarteil S."/>
            <person name="Calhoun S."/>
            <person name="Haridas S."/>
            <person name="Kuo A."/>
            <person name="Mondo S."/>
            <person name="Pangilinan J."/>
            <person name="Riley R."/>
            <person name="Labutti K."/>
            <person name="Andreopoulos B."/>
            <person name="Lipzen A."/>
            <person name="Chen C."/>
            <person name="Yanf M."/>
            <person name="Daum C."/>
            <person name="Ng V."/>
            <person name="Clum A."/>
            <person name="Ohm R."/>
            <person name="Martin F."/>
            <person name="Silar P."/>
            <person name="Natvig D."/>
            <person name="Lalanne C."/>
            <person name="Gautier V."/>
            <person name="Ament-Velasquez S.L."/>
            <person name="Kruys A."/>
            <person name="Hutchinson M.I."/>
            <person name="Powell A.J."/>
            <person name="Barry K."/>
            <person name="Miller A.N."/>
            <person name="Grigoriev I.V."/>
            <person name="Debuchy R."/>
            <person name="Gladieux P."/>
            <person name="Thoren M.H."/>
            <person name="Johannesson H."/>
        </authorList>
    </citation>
    <scope>NUCLEOTIDE SEQUENCE</scope>
    <source>
        <strain evidence="14">CBS 508.74</strain>
    </source>
</reference>
<dbReference type="SUPFAM" id="SSF56059">
    <property type="entry name" value="Glutathione synthetase ATP-binding domain-like"/>
    <property type="match status" value="1"/>
</dbReference>
<dbReference type="SUPFAM" id="SSF51246">
    <property type="entry name" value="Rudiment single hybrid motif"/>
    <property type="match status" value="1"/>
</dbReference>
<evidence type="ECO:0000256" key="6">
    <source>
        <dbReference type="ARBA" id="ARBA00022741"/>
    </source>
</evidence>
<dbReference type="InterPro" id="IPR054350">
    <property type="entry name" value="PurT/PurK_preATP-grasp"/>
</dbReference>
<dbReference type="HAMAP" id="MF_01929">
    <property type="entry name" value="PurE_classI"/>
    <property type="match status" value="1"/>
</dbReference>
<accession>A0AAN6TKR3</accession>
<keyword evidence="9 11" id="KW-0067">ATP-binding</keyword>
<dbReference type="HAMAP" id="MF_01928">
    <property type="entry name" value="PurK"/>
    <property type="match status" value="1"/>
</dbReference>
<dbReference type="RefSeq" id="XP_064673853.1">
    <property type="nucleotide sequence ID" value="XM_064814278.1"/>
</dbReference>
<dbReference type="InterPro" id="IPR040686">
    <property type="entry name" value="PurK_C"/>
</dbReference>
<dbReference type="EMBL" id="MU853333">
    <property type="protein sequence ID" value="KAK4116283.1"/>
    <property type="molecule type" value="Genomic_DNA"/>
</dbReference>
<dbReference type="NCBIfam" id="TIGR01162">
    <property type="entry name" value="purE"/>
    <property type="match status" value="1"/>
</dbReference>
<dbReference type="PANTHER" id="PTHR11609">
    <property type="entry name" value="PURINE BIOSYNTHESIS PROTEIN 6/7, PUR6/7"/>
    <property type="match status" value="1"/>
</dbReference>
<evidence type="ECO:0000256" key="1">
    <source>
        <dbReference type="ARBA" id="ARBA00001244"/>
    </source>
</evidence>
<evidence type="ECO:0000256" key="10">
    <source>
        <dbReference type="ARBA" id="ARBA00023239"/>
    </source>
</evidence>
<dbReference type="Pfam" id="PF22660">
    <property type="entry name" value="RS_preATP-grasp-like"/>
    <property type="match status" value="1"/>
</dbReference>
<evidence type="ECO:0000256" key="7">
    <source>
        <dbReference type="ARBA" id="ARBA00022755"/>
    </source>
</evidence>
<evidence type="ECO:0000313" key="14">
    <source>
        <dbReference type="EMBL" id="KAK4116283.1"/>
    </source>
</evidence>
<dbReference type="Gene3D" id="3.40.50.20">
    <property type="match status" value="1"/>
</dbReference>
<proteinExistence type="inferred from homology"/>
<comment type="pathway">
    <text evidence="2 11">Purine metabolism; IMP biosynthesis via de novo pathway; 5-amino-1-(5-phospho-D-ribosyl)imidazole-4-carboxylate from 5-amino-1-(5-phospho-D-ribosyl)imidazole (carboxylase route): step 1/1.</text>
</comment>